<evidence type="ECO:0000313" key="3">
    <source>
        <dbReference type="Proteomes" id="UP000030645"/>
    </source>
</evidence>
<name>W9QJ67_9ROSA</name>
<protein>
    <submittedName>
        <fullName evidence="2">Uncharacterized protein</fullName>
    </submittedName>
</protein>
<feature type="region of interest" description="Disordered" evidence="1">
    <location>
        <begin position="23"/>
        <end position="50"/>
    </location>
</feature>
<gene>
    <name evidence="2" type="ORF">L484_005897</name>
</gene>
<reference evidence="3" key="1">
    <citation type="submission" date="2013-01" db="EMBL/GenBank/DDBJ databases">
        <title>Draft Genome Sequence of a Mulberry Tree, Morus notabilis C.K. Schneid.</title>
        <authorList>
            <person name="He N."/>
            <person name="Zhao S."/>
        </authorList>
    </citation>
    <scope>NUCLEOTIDE SEQUENCE</scope>
</reference>
<dbReference type="EMBL" id="KE343362">
    <property type="protein sequence ID" value="EXB25441.1"/>
    <property type="molecule type" value="Genomic_DNA"/>
</dbReference>
<dbReference type="Proteomes" id="UP000030645">
    <property type="component" value="Unassembled WGS sequence"/>
</dbReference>
<organism evidence="2 3">
    <name type="scientific">Morus notabilis</name>
    <dbReference type="NCBI Taxonomy" id="981085"/>
    <lineage>
        <taxon>Eukaryota</taxon>
        <taxon>Viridiplantae</taxon>
        <taxon>Streptophyta</taxon>
        <taxon>Embryophyta</taxon>
        <taxon>Tracheophyta</taxon>
        <taxon>Spermatophyta</taxon>
        <taxon>Magnoliopsida</taxon>
        <taxon>eudicotyledons</taxon>
        <taxon>Gunneridae</taxon>
        <taxon>Pentapetalae</taxon>
        <taxon>rosids</taxon>
        <taxon>fabids</taxon>
        <taxon>Rosales</taxon>
        <taxon>Moraceae</taxon>
        <taxon>Moreae</taxon>
        <taxon>Morus</taxon>
    </lineage>
</organism>
<accession>W9QJ67</accession>
<keyword evidence="3" id="KW-1185">Reference proteome</keyword>
<evidence type="ECO:0000313" key="2">
    <source>
        <dbReference type="EMBL" id="EXB25441.1"/>
    </source>
</evidence>
<proteinExistence type="predicted"/>
<dbReference type="AlphaFoldDB" id="W9QJ67"/>
<evidence type="ECO:0000256" key="1">
    <source>
        <dbReference type="SAM" id="MobiDB-lite"/>
    </source>
</evidence>
<sequence>MNTETSHQKKLVRRHYHLNHHKLRKSPSLKFPENSSSSSSANDPPIADFDIPRYTSLRDLKEGKDFSSHFKNRRIKSAASPYLQPSALCLTDRNQNIFASFWEKLNRKKAALCSCWRAYVRDPIRACFHPIVRFFLRMVQ</sequence>